<organism evidence="1 2">
    <name type="scientific">Smallanthus sonchifolius</name>
    <dbReference type="NCBI Taxonomy" id="185202"/>
    <lineage>
        <taxon>Eukaryota</taxon>
        <taxon>Viridiplantae</taxon>
        <taxon>Streptophyta</taxon>
        <taxon>Embryophyta</taxon>
        <taxon>Tracheophyta</taxon>
        <taxon>Spermatophyta</taxon>
        <taxon>Magnoliopsida</taxon>
        <taxon>eudicotyledons</taxon>
        <taxon>Gunneridae</taxon>
        <taxon>Pentapetalae</taxon>
        <taxon>asterids</taxon>
        <taxon>campanulids</taxon>
        <taxon>Asterales</taxon>
        <taxon>Asteraceae</taxon>
        <taxon>Asteroideae</taxon>
        <taxon>Heliantheae alliance</taxon>
        <taxon>Millerieae</taxon>
        <taxon>Smallanthus</taxon>
    </lineage>
</organism>
<dbReference type="EMBL" id="CM042041">
    <property type="protein sequence ID" value="KAI3713847.1"/>
    <property type="molecule type" value="Genomic_DNA"/>
</dbReference>
<evidence type="ECO:0000313" key="1">
    <source>
        <dbReference type="EMBL" id="KAI3713847.1"/>
    </source>
</evidence>
<comment type="caution">
    <text evidence="1">The sequence shown here is derived from an EMBL/GenBank/DDBJ whole genome shotgun (WGS) entry which is preliminary data.</text>
</comment>
<protein>
    <submittedName>
        <fullName evidence="1">Uncharacterized protein</fullName>
    </submittedName>
</protein>
<sequence length="132" mass="14933">MFIVCLNVQSSSVRSRNHHHHRRSTAPINYLIYLFLHTHTDTSLIKCRIEWRFFALLIECVFCFEISYGVLALVKGKSPWNRHVLEGIRCLPVCHPRESFVALAVDPSSPNSSIMPKSVTGIIAPILGIASF</sequence>
<reference evidence="2" key="1">
    <citation type="journal article" date="2022" name="Mol. Ecol. Resour.">
        <title>The genomes of chicory, endive, great burdock and yacon provide insights into Asteraceae palaeo-polyploidization history and plant inulin production.</title>
        <authorList>
            <person name="Fan W."/>
            <person name="Wang S."/>
            <person name="Wang H."/>
            <person name="Wang A."/>
            <person name="Jiang F."/>
            <person name="Liu H."/>
            <person name="Zhao H."/>
            <person name="Xu D."/>
            <person name="Zhang Y."/>
        </authorList>
    </citation>
    <scope>NUCLEOTIDE SEQUENCE [LARGE SCALE GENOMIC DNA]</scope>
    <source>
        <strain evidence="2">cv. Yunnan</strain>
    </source>
</reference>
<accession>A0ACB9AVH8</accession>
<evidence type="ECO:0000313" key="2">
    <source>
        <dbReference type="Proteomes" id="UP001056120"/>
    </source>
</evidence>
<name>A0ACB9AVH8_9ASTR</name>
<reference evidence="1 2" key="2">
    <citation type="journal article" date="2022" name="Mol. Ecol. Resour.">
        <title>The genomes of chicory, endive, great burdock and yacon provide insights into Asteraceae paleo-polyploidization history and plant inulin production.</title>
        <authorList>
            <person name="Fan W."/>
            <person name="Wang S."/>
            <person name="Wang H."/>
            <person name="Wang A."/>
            <person name="Jiang F."/>
            <person name="Liu H."/>
            <person name="Zhao H."/>
            <person name="Xu D."/>
            <person name="Zhang Y."/>
        </authorList>
    </citation>
    <scope>NUCLEOTIDE SEQUENCE [LARGE SCALE GENOMIC DNA]</scope>
    <source>
        <strain evidence="2">cv. Yunnan</strain>
        <tissue evidence="1">Leaves</tissue>
    </source>
</reference>
<proteinExistence type="predicted"/>
<dbReference type="Proteomes" id="UP001056120">
    <property type="component" value="Linkage Group LG24"/>
</dbReference>
<keyword evidence="2" id="KW-1185">Reference proteome</keyword>
<gene>
    <name evidence="1" type="ORF">L1987_72433</name>
</gene>